<name>A0ABS8FXZ3_9FIRM</name>
<dbReference type="RefSeq" id="WP_227706715.1">
    <property type="nucleotide sequence ID" value="NZ_JAJEQX010000004.1"/>
</dbReference>
<comment type="caution">
    <text evidence="1">The sequence shown here is derived from an EMBL/GenBank/DDBJ whole genome shotgun (WGS) entry which is preliminary data.</text>
</comment>
<reference evidence="1 2" key="1">
    <citation type="submission" date="2021-10" db="EMBL/GenBank/DDBJ databases">
        <title>Anaerobic single-cell dispensing facilitates the cultivation of human gut bacteria.</title>
        <authorList>
            <person name="Afrizal A."/>
        </authorList>
    </citation>
    <scope>NUCLEOTIDE SEQUENCE [LARGE SCALE GENOMIC DNA]</scope>
    <source>
        <strain evidence="1 2">CLA-AA-H200</strain>
    </source>
</reference>
<dbReference type="EMBL" id="JAJEQX010000004">
    <property type="protein sequence ID" value="MCC2253574.1"/>
    <property type="molecule type" value="Genomic_DNA"/>
</dbReference>
<proteinExistence type="predicted"/>
<keyword evidence="2" id="KW-1185">Reference proteome</keyword>
<gene>
    <name evidence="1" type="ORF">LKD70_03835</name>
</gene>
<protein>
    <submittedName>
        <fullName evidence="1">Uncharacterized protein</fullName>
    </submittedName>
</protein>
<evidence type="ECO:0000313" key="1">
    <source>
        <dbReference type="EMBL" id="MCC2253574.1"/>
    </source>
</evidence>
<dbReference type="Proteomes" id="UP001198151">
    <property type="component" value="Unassembled WGS sequence"/>
</dbReference>
<sequence>MKDNHCSQCEKWMYNDRIEEKYGMGTGICEADKEPKGCDRKACLLFVGRTDKAGSPSN</sequence>
<accession>A0ABS8FXZ3</accession>
<organism evidence="1 2">
    <name type="scientific">Ruminococcus turbiniformis</name>
    <dbReference type="NCBI Taxonomy" id="2881258"/>
    <lineage>
        <taxon>Bacteria</taxon>
        <taxon>Bacillati</taxon>
        <taxon>Bacillota</taxon>
        <taxon>Clostridia</taxon>
        <taxon>Eubacteriales</taxon>
        <taxon>Oscillospiraceae</taxon>
        <taxon>Ruminococcus</taxon>
    </lineage>
</organism>
<evidence type="ECO:0000313" key="2">
    <source>
        <dbReference type="Proteomes" id="UP001198151"/>
    </source>
</evidence>